<name>A0AAN4W3C2_9BACT</name>
<comment type="caution">
    <text evidence="1">The sequence shown here is derived from an EMBL/GenBank/DDBJ whole genome shotgun (WGS) entry which is preliminary data.</text>
</comment>
<accession>A0AAN4W3C2</accession>
<keyword evidence="2" id="KW-1185">Reference proteome</keyword>
<dbReference type="RefSeq" id="WP_338238897.1">
    <property type="nucleotide sequence ID" value="NZ_BQKE01000003.1"/>
</dbReference>
<sequence>MNNKKKKKHVDATEEKQVMKLLQMQKMNQLVHQTLEDYKNQGEGPWMIKIKAEKKTTTKSSSTDKPKP</sequence>
<gene>
    <name evidence="1" type="ORF">PEDI_43320</name>
</gene>
<dbReference type="EMBL" id="BQKE01000003">
    <property type="protein sequence ID" value="GJM63780.1"/>
    <property type="molecule type" value="Genomic_DNA"/>
</dbReference>
<evidence type="ECO:0000313" key="1">
    <source>
        <dbReference type="EMBL" id="GJM63780.1"/>
    </source>
</evidence>
<organism evidence="1 2">
    <name type="scientific">Persicobacter diffluens</name>
    <dbReference type="NCBI Taxonomy" id="981"/>
    <lineage>
        <taxon>Bacteria</taxon>
        <taxon>Pseudomonadati</taxon>
        <taxon>Bacteroidota</taxon>
        <taxon>Cytophagia</taxon>
        <taxon>Cytophagales</taxon>
        <taxon>Persicobacteraceae</taxon>
        <taxon>Persicobacter</taxon>
    </lineage>
</organism>
<proteinExistence type="predicted"/>
<dbReference type="Proteomes" id="UP001310022">
    <property type="component" value="Unassembled WGS sequence"/>
</dbReference>
<reference evidence="1 2" key="1">
    <citation type="submission" date="2021-12" db="EMBL/GenBank/DDBJ databases">
        <title>Genome sequencing of bacteria with rrn-lacking chromosome and rrn-plasmid.</title>
        <authorList>
            <person name="Anda M."/>
            <person name="Iwasaki W."/>
        </authorList>
    </citation>
    <scope>NUCLEOTIDE SEQUENCE [LARGE SCALE GENOMIC DNA]</scope>
    <source>
        <strain evidence="1 2">NBRC 15940</strain>
    </source>
</reference>
<protein>
    <submittedName>
        <fullName evidence="1">Uncharacterized protein</fullName>
    </submittedName>
</protein>
<evidence type="ECO:0000313" key="2">
    <source>
        <dbReference type="Proteomes" id="UP001310022"/>
    </source>
</evidence>
<dbReference type="AlphaFoldDB" id="A0AAN4W3C2"/>